<dbReference type="AlphaFoldDB" id="A0A0C2W4F1"/>
<protein>
    <submittedName>
        <fullName evidence="1">Uncharacterized protein</fullName>
    </submittedName>
</protein>
<reference evidence="1 2" key="1">
    <citation type="submission" date="2014-04" db="EMBL/GenBank/DDBJ databases">
        <title>Evolutionary Origins and Diversification of the Mycorrhizal Mutualists.</title>
        <authorList>
            <consortium name="DOE Joint Genome Institute"/>
            <consortium name="Mycorrhizal Genomics Consortium"/>
            <person name="Kohler A."/>
            <person name="Kuo A."/>
            <person name="Nagy L.G."/>
            <person name="Floudas D."/>
            <person name="Copeland A."/>
            <person name="Barry K.W."/>
            <person name="Cichocki N."/>
            <person name="Veneault-Fourrey C."/>
            <person name="LaButti K."/>
            <person name="Lindquist E.A."/>
            <person name="Lipzen A."/>
            <person name="Lundell T."/>
            <person name="Morin E."/>
            <person name="Murat C."/>
            <person name="Riley R."/>
            <person name="Ohm R."/>
            <person name="Sun H."/>
            <person name="Tunlid A."/>
            <person name="Henrissat B."/>
            <person name="Grigoriev I.V."/>
            <person name="Hibbett D.S."/>
            <person name="Martin F."/>
        </authorList>
    </citation>
    <scope>NUCLEOTIDE SEQUENCE [LARGE SCALE GENOMIC DNA]</scope>
    <source>
        <strain evidence="1 2">Koide BX008</strain>
    </source>
</reference>
<dbReference type="InterPro" id="IPR012337">
    <property type="entry name" value="RNaseH-like_sf"/>
</dbReference>
<dbReference type="EMBL" id="KN818456">
    <property type="protein sequence ID" value="KIL55992.1"/>
    <property type="molecule type" value="Genomic_DNA"/>
</dbReference>
<keyword evidence="2" id="KW-1185">Reference proteome</keyword>
<evidence type="ECO:0000313" key="2">
    <source>
        <dbReference type="Proteomes" id="UP000054549"/>
    </source>
</evidence>
<evidence type="ECO:0000313" key="1">
    <source>
        <dbReference type="EMBL" id="KIL55992.1"/>
    </source>
</evidence>
<dbReference type="InParanoid" id="A0A0C2W4F1"/>
<dbReference type="OrthoDB" id="3359487at2759"/>
<dbReference type="STRING" id="946122.A0A0C2W4F1"/>
<dbReference type="Proteomes" id="UP000054549">
    <property type="component" value="Unassembled WGS sequence"/>
</dbReference>
<proteinExistence type="predicted"/>
<dbReference type="HOGENOM" id="CLU_099691_0_1_1"/>
<dbReference type="SUPFAM" id="SSF53098">
    <property type="entry name" value="Ribonuclease H-like"/>
    <property type="match status" value="1"/>
</dbReference>
<accession>A0A0C2W4F1</accession>
<sequence length="112" mass="12649">MLDFAIEYKKVIDLITGERDSNLRDYELGCSEWAIALELRDVLSIFKQATLYFSRESAPTLTTVIPAMDHIDKVLVTNINSGKFSPAVIAALNVGKSTLNRYYSKTDYSETY</sequence>
<name>A0A0C2W4F1_AMAMK</name>
<gene>
    <name evidence="1" type="ORF">M378DRAFT_90003</name>
</gene>
<organism evidence="1 2">
    <name type="scientific">Amanita muscaria (strain Koide BX008)</name>
    <dbReference type="NCBI Taxonomy" id="946122"/>
    <lineage>
        <taxon>Eukaryota</taxon>
        <taxon>Fungi</taxon>
        <taxon>Dikarya</taxon>
        <taxon>Basidiomycota</taxon>
        <taxon>Agaricomycotina</taxon>
        <taxon>Agaricomycetes</taxon>
        <taxon>Agaricomycetidae</taxon>
        <taxon>Agaricales</taxon>
        <taxon>Pluteineae</taxon>
        <taxon>Amanitaceae</taxon>
        <taxon>Amanita</taxon>
    </lineage>
</organism>